<dbReference type="InterPro" id="IPR000620">
    <property type="entry name" value="EamA_dom"/>
</dbReference>
<evidence type="ECO:0000313" key="3">
    <source>
        <dbReference type="EMBL" id="QXT39984.1"/>
    </source>
</evidence>
<gene>
    <name evidence="3" type="ORF">KYE46_01605</name>
</gene>
<protein>
    <submittedName>
        <fullName evidence="3">DMT family transporter</fullName>
    </submittedName>
</protein>
<feature type="transmembrane region" description="Helical" evidence="1">
    <location>
        <begin position="180"/>
        <end position="201"/>
    </location>
</feature>
<dbReference type="AlphaFoldDB" id="A0A8F6YAI8"/>
<dbReference type="EMBL" id="CP079194">
    <property type="protein sequence ID" value="QXT39984.1"/>
    <property type="molecule type" value="Genomic_DNA"/>
</dbReference>
<dbReference type="PANTHER" id="PTHR22911:SF103">
    <property type="entry name" value="BLR2811 PROTEIN"/>
    <property type="match status" value="1"/>
</dbReference>
<proteinExistence type="predicted"/>
<dbReference type="GO" id="GO:0016020">
    <property type="term" value="C:membrane"/>
    <property type="evidence" value="ECO:0007669"/>
    <property type="project" value="InterPro"/>
</dbReference>
<keyword evidence="1" id="KW-1133">Transmembrane helix</keyword>
<feature type="transmembrane region" description="Helical" evidence="1">
    <location>
        <begin position="264"/>
        <end position="283"/>
    </location>
</feature>
<name>A0A8F6YAI8_9RHOB</name>
<reference evidence="3 4" key="1">
    <citation type="submission" date="2021-07" db="EMBL/GenBank/DDBJ databases">
        <title>A novel Jannaschia species isolated from marine dinoflagellate Ceratoperidinium margalefii.</title>
        <authorList>
            <person name="Jiang Y."/>
            <person name="Li Z."/>
        </authorList>
    </citation>
    <scope>NUCLEOTIDE SEQUENCE [LARGE SCALE GENOMIC DNA]</scope>
    <source>
        <strain evidence="3 4">J12C1-MA-4</strain>
    </source>
</reference>
<feature type="transmembrane region" description="Helical" evidence="1">
    <location>
        <begin position="148"/>
        <end position="168"/>
    </location>
</feature>
<evidence type="ECO:0000256" key="1">
    <source>
        <dbReference type="SAM" id="Phobius"/>
    </source>
</evidence>
<organism evidence="3 4">
    <name type="scientific">Gymnodinialimonas ceratoperidinii</name>
    <dbReference type="NCBI Taxonomy" id="2856823"/>
    <lineage>
        <taxon>Bacteria</taxon>
        <taxon>Pseudomonadati</taxon>
        <taxon>Pseudomonadota</taxon>
        <taxon>Alphaproteobacteria</taxon>
        <taxon>Rhodobacterales</taxon>
        <taxon>Paracoccaceae</taxon>
        <taxon>Gymnodinialimonas</taxon>
    </lineage>
</organism>
<keyword evidence="1" id="KW-0812">Transmembrane</keyword>
<feature type="domain" description="EamA" evidence="2">
    <location>
        <begin position="7"/>
        <end position="141"/>
    </location>
</feature>
<evidence type="ECO:0000259" key="2">
    <source>
        <dbReference type="Pfam" id="PF00892"/>
    </source>
</evidence>
<feature type="transmembrane region" description="Helical" evidence="1">
    <location>
        <begin position="126"/>
        <end position="142"/>
    </location>
</feature>
<dbReference type="RefSeq" id="WP_219003006.1">
    <property type="nucleotide sequence ID" value="NZ_CP079194.1"/>
</dbReference>
<dbReference type="Proteomes" id="UP000825009">
    <property type="component" value="Chromosome"/>
</dbReference>
<feature type="transmembrane region" description="Helical" evidence="1">
    <location>
        <begin position="36"/>
        <end position="55"/>
    </location>
</feature>
<evidence type="ECO:0000313" key="4">
    <source>
        <dbReference type="Proteomes" id="UP000825009"/>
    </source>
</evidence>
<feature type="transmembrane region" description="Helical" evidence="1">
    <location>
        <begin position="100"/>
        <end position="119"/>
    </location>
</feature>
<feature type="domain" description="EamA" evidence="2">
    <location>
        <begin position="153"/>
        <end position="279"/>
    </location>
</feature>
<dbReference type="Pfam" id="PF00892">
    <property type="entry name" value="EamA"/>
    <property type="match status" value="2"/>
</dbReference>
<dbReference type="PANTHER" id="PTHR22911">
    <property type="entry name" value="ACYL-MALONYL CONDENSING ENZYME-RELATED"/>
    <property type="match status" value="1"/>
</dbReference>
<dbReference type="KEGG" id="gce:KYE46_01605"/>
<feature type="transmembrane region" description="Helical" evidence="1">
    <location>
        <begin position="75"/>
        <end position="94"/>
    </location>
</feature>
<keyword evidence="1" id="KW-0472">Membrane</keyword>
<keyword evidence="4" id="KW-1185">Reference proteome</keyword>
<accession>A0A8F6YAI8</accession>
<sequence>MIDTTRLGIMLMIATTFVFAGQDGISRHLAGEYNIFMVVMIRYWFFAAFVIAIAVRRTGGVREAARTSQPFVQAFRGALLALEIMVMVGAFVLLGLVEAHAIFTCYPLLVAALSGPVLGENVGWRRWTAIGIGFVGVLVILQPGYGVFSIYALVPLLAAFMFALYNLLTRYVAAKDRAATSFFWTGTVGAVLSTCIGVWFWEPMTSADWGWMALLCVTGVTGHFLLIKTYELAEASAVQPFAYLQLVFASAIGLTVFGETLSRNVVIGAGIVVCAGLFTLWRAKKVAES</sequence>
<feature type="transmembrane region" description="Helical" evidence="1">
    <location>
        <begin position="238"/>
        <end position="258"/>
    </location>
</feature>
<feature type="transmembrane region" description="Helical" evidence="1">
    <location>
        <begin position="207"/>
        <end position="226"/>
    </location>
</feature>